<evidence type="ECO:0000256" key="6">
    <source>
        <dbReference type="ARBA" id="ARBA00023146"/>
    </source>
</evidence>
<dbReference type="EC" id="6.1.1.17" evidence="7"/>
<keyword evidence="7" id="KW-0862">Zinc</keyword>
<dbReference type="GO" id="GO:0006424">
    <property type="term" value="P:glutamyl-tRNA aminoacylation"/>
    <property type="evidence" value="ECO:0007669"/>
    <property type="project" value="UniProtKB-UniRule"/>
</dbReference>
<comment type="similarity">
    <text evidence="1 7">Belongs to the class-I aminoacyl-tRNA synthetase family. Glutamate--tRNA ligase type 1 subfamily.</text>
</comment>
<dbReference type="Proteomes" id="UP000244016">
    <property type="component" value="Unassembled WGS sequence"/>
</dbReference>
<evidence type="ECO:0000256" key="3">
    <source>
        <dbReference type="ARBA" id="ARBA00022741"/>
    </source>
</evidence>
<gene>
    <name evidence="7" type="primary">gltX</name>
    <name evidence="10" type="ORF">BLITH_0758</name>
</gene>
<proteinExistence type="inferred from homology"/>
<keyword evidence="7" id="KW-0963">Cytoplasm</keyword>
<evidence type="ECO:0000313" key="11">
    <source>
        <dbReference type="Proteomes" id="UP000244016"/>
    </source>
</evidence>
<dbReference type="Pfam" id="PF00749">
    <property type="entry name" value="tRNA-synt_1c"/>
    <property type="match status" value="1"/>
</dbReference>
<dbReference type="InterPro" id="IPR045462">
    <property type="entry name" value="aa-tRNA-synth_I_cd-bd"/>
</dbReference>
<dbReference type="SUPFAM" id="SSF48163">
    <property type="entry name" value="An anticodon-binding domain of class I aminoacyl-tRNA synthetases"/>
    <property type="match status" value="1"/>
</dbReference>
<dbReference type="NCBIfam" id="NF004315">
    <property type="entry name" value="PRK05710.1-4"/>
    <property type="match status" value="1"/>
</dbReference>
<comment type="cofactor">
    <cofactor evidence="7">
        <name>Zn(2+)</name>
        <dbReference type="ChEBI" id="CHEBI:29105"/>
    </cofactor>
    <text evidence="7">Binds 1 zinc ion per subunit.</text>
</comment>
<keyword evidence="6 7" id="KW-0030">Aminoacyl-tRNA synthetase</keyword>
<dbReference type="EMBL" id="PEBW01000002">
    <property type="protein sequence ID" value="PTQ52579.1"/>
    <property type="molecule type" value="Genomic_DNA"/>
</dbReference>
<comment type="subunit">
    <text evidence="7">Monomer.</text>
</comment>
<dbReference type="GO" id="GO:0008270">
    <property type="term" value="F:zinc ion binding"/>
    <property type="evidence" value="ECO:0007669"/>
    <property type="project" value="UniProtKB-UniRule"/>
</dbReference>
<dbReference type="PANTHER" id="PTHR43311">
    <property type="entry name" value="GLUTAMATE--TRNA LIGASE"/>
    <property type="match status" value="1"/>
</dbReference>
<dbReference type="PROSITE" id="PS00178">
    <property type="entry name" value="AA_TRNA_LIGASE_I"/>
    <property type="match status" value="1"/>
</dbReference>
<dbReference type="HAMAP" id="MF_00022">
    <property type="entry name" value="Glu_tRNA_synth_type1"/>
    <property type="match status" value="1"/>
</dbReference>
<feature type="binding site" evidence="7">
    <location>
        <position position="116"/>
    </location>
    <ligand>
        <name>Zn(2+)</name>
        <dbReference type="ChEBI" id="CHEBI:29105"/>
    </ligand>
</feature>
<dbReference type="InterPro" id="IPR020751">
    <property type="entry name" value="aa-tRNA-synth_I_codon-bd_sub2"/>
</dbReference>
<dbReference type="PRINTS" id="PR00987">
    <property type="entry name" value="TRNASYNTHGLU"/>
</dbReference>
<protein>
    <recommendedName>
        <fullName evidence="7">Glutamate--tRNA ligase</fullName>
        <ecNumber evidence="7">6.1.1.17</ecNumber>
    </recommendedName>
    <alternativeName>
        <fullName evidence="7">Glutamyl-tRNA synthetase</fullName>
        <shortName evidence="7">GluRS</shortName>
    </alternativeName>
</protein>
<dbReference type="GO" id="GO:0005829">
    <property type="term" value="C:cytosol"/>
    <property type="evidence" value="ECO:0007669"/>
    <property type="project" value="TreeGrafter"/>
</dbReference>
<dbReference type="InterPro" id="IPR020058">
    <property type="entry name" value="Glu/Gln-tRNA-synth_Ib_cat-dom"/>
</dbReference>
<evidence type="ECO:0000259" key="9">
    <source>
        <dbReference type="Pfam" id="PF19269"/>
    </source>
</evidence>
<dbReference type="InterPro" id="IPR014729">
    <property type="entry name" value="Rossmann-like_a/b/a_fold"/>
</dbReference>
<dbReference type="InterPro" id="IPR049940">
    <property type="entry name" value="GluQ/Sye"/>
</dbReference>
<comment type="function">
    <text evidence="7">Catalyzes the attachment of glutamate to tRNA(Glu) in a two-step reaction: glutamate is first activated by ATP to form Glu-AMP and then transferred to the acceptor end of tRNA(Glu).</text>
</comment>
<dbReference type="AlphaFoldDB" id="A0A2T5G8S9"/>
<dbReference type="GO" id="GO:0004818">
    <property type="term" value="F:glutamate-tRNA ligase activity"/>
    <property type="evidence" value="ECO:0007669"/>
    <property type="project" value="UniProtKB-UniRule"/>
</dbReference>
<evidence type="ECO:0000256" key="2">
    <source>
        <dbReference type="ARBA" id="ARBA00022598"/>
    </source>
</evidence>
<keyword evidence="5 7" id="KW-0648">Protein biosynthesis</keyword>
<keyword evidence="2 7" id="KW-0436">Ligase</keyword>
<reference evidence="10 11" key="1">
    <citation type="submission" date="2017-08" db="EMBL/GenBank/DDBJ databases">
        <title>Burning lignite coal seam in the remote Altai Mountains harbors a hydrogen-driven thermophilic microbial community.</title>
        <authorList>
            <person name="Kadnikov V.V."/>
            <person name="Mardanov A.V."/>
            <person name="Ivasenko D."/>
            <person name="Beletsky A.V."/>
            <person name="Karnachuk O.V."/>
            <person name="Ravin N.V."/>
        </authorList>
    </citation>
    <scope>NUCLEOTIDE SEQUENCE [LARGE SCALE GENOMIC DNA]</scope>
    <source>
        <strain evidence="10">AL31</strain>
    </source>
</reference>
<comment type="catalytic activity">
    <reaction evidence="7">
        <text>tRNA(Glu) + L-glutamate + ATP = L-glutamyl-tRNA(Glu) + AMP + diphosphate</text>
        <dbReference type="Rhea" id="RHEA:23540"/>
        <dbReference type="Rhea" id="RHEA-COMP:9663"/>
        <dbReference type="Rhea" id="RHEA-COMP:9680"/>
        <dbReference type="ChEBI" id="CHEBI:29985"/>
        <dbReference type="ChEBI" id="CHEBI:30616"/>
        <dbReference type="ChEBI" id="CHEBI:33019"/>
        <dbReference type="ChEBI" id="CHEBI:78442"/>
        <dbReference type="ChEBI" id="CHEBI:78520"/>
        <dbReference type="ChEBI" id="CHEBI:456215"/>
        <dbReference type="EC" id="6.1.1.17"/>
    </reaction>
</comment>
<keyword evidence="4 7" id="KW-0067">ATP-binding</keyword>
<name>A0A2T5G8S9_9BACL</name>
<evidence type="ECO:0000259" key="8">
    <source>
        <dbReference type="Pfam" id="PF00749"/>
    </source>
</evidence>
<feature type="binding site" evidence="7">
    <location>
        <position position="263"/>
    </location>
    <ligand>
        <name>ATP</name>
        <dbReference type="ChEBI" id="CHEBI:30616"/>
    </ligand>
</feature>
<feature type="domain" description="Aminoacyl-tRNA synthetase class I anticodon-binding" evidence="9">
    <location>
        <begin position="346"/>
        <end position="504"/>
    </location>
</feature>
<dbReference type="FunFam" id="3.40.50.620:FF:000045">
    <property type="entry name" value="Glutamate--tRNA ligase, mitochondrial"/>
    <property type="match status" value="1"/>
</dbReference>
<keyword evidence="3 7" id="KW-0547">Nucleotide-binding</keyword>
<organism evidence="10 11">
    <name type="scientific">Brockia lithotrophica</name>
    <dbReference type="NCBI Taxonomy" id="933949"/>
    <lineage>
        <taxon>Bacteria</taxon>
        <taxon>Bacillati</taxon>
        <taxon>Bacillota</taxon>
        <taxon>Bacilli</taxon>
        <taxon>Bacillales</taxon>
        <taxon>Bacillales Family X. Incertae Sedis</taxon>
        <taxon>Brockia</taxon>
    </lineage>
</organism>
<dbReference type="InterPro" id="IPR001412">
    <property type="entry name" value="aa-tRNA-synth_I_CS"/>
</dbReference>
<feature type="binding site" evidence="7">
    <location>
        <position position="118"/>
    </location>
    <ligand>
        <name>Zn(2+)</name>
        <dbReference type="ChEBI" id="CHEBI:29105"/>
    </ligand>
</feature>
<comment type="caution">
    <text evidence="10">The sequence shown here is derived from an EMBL/GenBank/DDBJ whole genome shotgun (WGS) entry which is preliminary data.</text>
</comment>
<evidence type="ECO:0000256" key="7">
    <source>
        <dbReference type="HAMAP-Rule" id="MF_00022"/>
    </source>
</evidence>
<evidence type="ECO:0000256" key="1">
    <source>
        <dbReference type="ARBA" id="ARBA00007894"/>
    </source>
</evidence>
<evidence type="ECO:0000313" key="10">
    <source>
        <dbReference type="EMBL" id="PTQ52579.1"/>
    </source>
</evidence>
<dbReference type="NCBIfam" id="TIGR00464">
    <property type="entry name" value="gltX_bact"/>
    <property type="match status" value="1"/>
</dbReference>
<comment type="subcellular location">
    <subcellularLocation>
        <location evidence="7">Cytoplasm</location>
    </subcellularLocation>
</comment>
<feature type="domain" description="Glutamyl/glutaminyl-tRNA synthetase class Ib catalytic" evidence="8">
    <location>
        <begin position="12"/>
        <end position="329"/>
    </location>
</feature>
<sequence length="528" mass="59857">MPAPSEHATNSEVRVRFAPSPTGPLHIGGVRTALFNWLFARRHGGKVILRIDDTDRERSREEHLDNILASFRWLGVDFDEGPHVGGPHAPYRQSERLDLYRKALDTLVERGLAYPCYCTDEELEAERREQLAQGKAPRYSGRCRHLTPEQREAYEREGRRPAWRLKVDLDGPVVVPDLIRGNVTFDPDQIDDFILVKRDSMPTYHFASVVDDIAMGITHIIRGEEHLSNTPRHVVLFRALDAPLPKFAHVPMILAPDRTKLSKRHGATSIDDFRALGFLPEALVNYSLLLGYYPGEGREIFSPAEIASEFSLERINKAPAVFDMEKLRWVNAHYLRSLPIDTVYGHALPFLQSAGYLPERPAPQEVELARRRLDAVRSRVSTLVEVVDWLSYFYRPVEAYDPKGVGKHFALPPDSEKVAENLTKALEVAARLEQAAQALASVEIWSAPYLEPAYRALIEKLGIKSGELIHPTRLALTGRTVGPGLFDVMELLGKETTIERLRRAARWIRERVAQIETERRESRDGLGL</sequence>
<dbReference type="GO" id="GO:0000049">
    <property type="term" value="F:tRNA binding"/>
    <property type="evidence" value="ECO:0007669"/>
    <property type="project" value="InterPro"/>
</dbReference>
<feature type="short sequence motif" description="'KMSKS' region" evidence="7">
    <location>
        <begin position="260"/>
        <end position="264"/>
    </location>
</feature>
<feature type="binding site" evidence="7">
    <location>
        <position position="145"/>
    </location>
    <ligand>
        <name>Zn(2+)</name>
        <dbReference type="ChEBI" id="CHEBI:29105"/>
    </ligand>
</feature>
<accession>A0A2T5G8S9</accession>
<dbReference type="InterPro" id="IPR008925">
    <property type="entry name" value="aa_tRNA-synth_I_cd-bd_sf"/>
</dbReference>
<dbReference type="InterPro" id="IPR004527">
    <property type="entry name" value="Glu-tRNA-ligase_bac/mito"/>
</dbReference>
<dbReference type="InterPro" id="IPR033910">
    <property type="entry name" value="GluRS_core"/>
</dbReference>
<evidence type="ECO:0000256" key="4">
    <source>
        <dbReference type="ARBA" id="ARBA00022840"/>
    </source>
</evidence>
<dbReference type="PANTHER" id="PTHR43311:SF2">
    <property type="entry name" value="GLUTAMATE--TRNA LIGASE, MITOCHONDRIAL-RELATED"/>
    <property type="match status" value="1"/>
</dbReference>
<evidence type="ECO:0000256" key="5">
    <source>
        <dbReference type="ARBA" id="ARBA00022917"/>
    </source>
</evidence>
<dbReference type="SUPFAM" id="SSF52374">
    <property type="entry name" value="Nucleotidylyl transferase"/>
    <property type="match status" value="1"/>
</dbReference>
<dbReference type="Gene3D" id="1.10.10.350">
    <property type="match status" value="1"/>
</dbReference>
<dbReference type="GO" id="GO:0005524">
    <property type="term" value="F:ATP binding"/>
    <property type="evidence" value="ECO:0007669"/>
    <property type="project" value="UniProtKB-UniRule"/>
</dbReference>
<dbReference type="InterPro" id="IPR000924">
    <property type="entry name" value="Glu/Gln-tRNA-synth"/>
</dbReference>
<dbReference type="CDD" id="cd00808">
    <property type="entry name" value="GluRS_core"/>
    <property type="match status" value="1"/>
</dbReference>
<feature type="short sequence motif" description="'HIGH' region" evidence="7">
    <location>
        <begin position="19"/>
        <end position="29"/>
    </location>
</feature>
<feature type="binding site" evidence="7">
    <location>
        <position position="143"/>
    </location>
    <ligand>
        <name>Zn(2+)</name>
        <dbReference type="ChEBI" id="CHEBI:29105"/>
    </ligand>
</feature>
<dbReference type="Pfam" id="PF19269">
    <property type="entry name" value="Anticodon_2"/>
    <property type="match status" value="1"/>
</dbReference>
<dbReference type="Gene3D" id="3.40.50.620">
    <property type="entry name" value="HUPs"/>
    <property type="match status" value="1"/>
</dbReference>
<keyword evidence="7" id="KW-0479">Metal-binding</keyword>